<dbReference type="STRING" id="1802214.A2908_03275"/>
<dbReference type="Proteomes" id="UP000176774">
    <property type="component" value="Unassembled WGS sequence"/>
</dbReference>
<dbReference type="PANTHER" id="PTHR32432:SF3">
    <property type="entry name" value="ETHANOLAMINE UTILIZATION PROTEIN EUTJ"/>
    <property type="match status" value="1"/>
</dbReference>
<proteinExistence type="predicted"/>
<dbReference type="Gene3D" id="3.30.420.40">
    <property type="match status" value="2"/>
</dbReference>
<dbReference type="SMART" id="SM00842">
    <property type="entry name" value="FtsA"/>
    <property type="match status" value="1"/>
</dbReference>
<dbReference type="EMBL" id="MHPA01000027">
    <property type="protein sequence ID" value="OGZ72430.1"/>
    <property type="molecule type" value="Genomic_DNA"/>
</dbReference>
<dbReference type="PANTHER" id="PTHR32432">
    <property type="entry name" value="CELL DIVISION PROTEIN FTSA-RELATED"/>
    <property type="match status" value="1"/>
</dbReference>
<dbReference type="GO" id="GO:0051301">
    <property type="term" value="P:cell division"/>
    <property type="evidence" value="ECO:0007669"/>
    <property type="project" value="InterPro"/>
</dbReference>
<sequence>MKFLTLEKEVFGLDISDQSLKIVSLKKRSGGFSLASFNEIEIDSGVIEKGIIQDEEALVKIIKALYKNTKGERIRTKYVIASLPEERSFLQVIQMPKMEEKELKSAVFFEAENYIPLPITEVYLDFQTIDPIKDHFNHLDVLIAATPKKIVNSYVSCLKKAGLVPVALEVESQAIARSLIKKETSISPVIIIDIGKTSAIFIVFAGHSIQFTCSIPISSLQLTSAIAKSLAIDPEKAERIKIKYDLASREENARSKKIFEAMLPILEELVVQVKKYSNFYQDHSSHEHLPSNHRIENVLICGGGANLKGLPEFLSEKLQIPVTLGNFWTNLQLKKTHDQAQQNPLSFTTALGLALRGAKNTND</sequence>
<dbReference type="SUPFAM" id="SSF53067">
    <property type="entry name" value="Actin-like ATPase domain"/>
    <property type="match status" value="2"/>
</dbReference>
<dbReference type="InterPro" id="IPR043129">
    <property type="entry name" value="ATPase_NBD"/>
</dbReference>
<dbReference type="Pfam" id="PF11104">
    <property type="entry name" value="PilM_2"/>
    <property type="match status" value="1"/>
</dbReference>
<feature type="domain" description="SHS2" evidence="1">
    <location>
        <begin position="10"/>
        <end position="179"/>
    </location>
</feature>
<evidence type="ECO:0000313" key="2">
    <source>
        <dbReference type="EMBL" id="OGZ72430.1"/>
    </source>
</evidence>
<organism evidence="2 3">
    <name type="scientific">Candidatus Staskawiczbacteria bacterium RIFCSPLOWO2_01_FULL_38_12b</name>
    <dbReference type="NCBI Taxonomy" id="1802214"/>
    <lineage>
        <taxon>Bacteria</taxon>
        <taxon>Candidatus Staskawicziibacteriota</taxon>
    </lineage>
</organism>
<dbReference type="Gene3D" id="3.30.1490.300">
    <property type="match status" value="1"/>
</dbReference>
<gene>
    <name evidence="2" type="ORF">A2908_03275</name>
</gene>
<accession>A0A1G2ID73</accession>
<evidence type="ECO:0000259" key="1">
    <source>
        <dbReference type="SMART" id="SM00842"/>
    </source>
</evidence>
<evidence type="ECO:0000313" key="3">
    <source>
        <dbReference type="Proteomes" id="UP000176774"/>
    </source>
</evidence>
<comment type="caution">
    <text evidence="2">The sequence shown here is derived from an EMBL/GenBank/DDBJ whole genome shotgun (WGS) entry which is preliminary data.</text>
</comment>
<protein>
    <recommendedName>
        <fullName evidence="1">SHS2 domain-containing protein</fullName>
    </recommendedName>
</protein>
<dbReference type="CDD" id="cd24049">
    <property type="entry name" value="ASKHA_NBD_PilM"/>
    <property type="match status" value="1"/>
</dbReference>
<dbReference type="InterPro" id="IPR005883">
    <property type="entry name" value="PilM"/>
</dbReference>
<dbReference type="InterPro" id="IPR003494">
    <property type="entry name" value="SHS2_FtsA"/>
</dbReference>
<name>A0A1G2ID73_9BACT</name>
<dbReference type="AlphaFoldDB" id="A0A1G2ID73"/>
<reference evidence="2 3" key="1">
    <citation type="journal article" date="2016" name="Nat. Commun.">
        <title>Thousands of microbial genomes shed light on interconnected biogeochemical processes in an aquifer system.</title>
        <authorList>
            <person name="Anantharaman K."/>
            <person name="Brown C.T."/>
            <person name="Hug L.A."/>
            <person name="Sharon I."/>
            <person name="Castelle C.J."/>
            <person name="Probst A.J."/>
            <person name="Thomas B.C."/>
            <person name="Singh A."/>
            <person name="Wilkins M.J."/>
            <person name="Karaoz U."/>
            <person name="Brodie E.L."/>
            <person name="Williams K.H."/>
            <person name="Hubbard S.S."/>
            <person name="Banfield J.F."/>
        </authorList>
    </citation>
    <scope>NUCLEOTIDE SEQUENCE [LARGE SCALE GENOMIC DNA]</scope>
</reference>
<dbReference type="PIRSF" id="PIRSF019169">
    <property type="entry name" value="PilM"/>
    <property type="match status" value="1"/>
</dbReference>
<dbReference type="NCBIfam" id="TIGR01175">
    <property type="entry name" value="pilM"/>
    <property type="match status" value="1"/>
</dbReference>
<dbReference type="InterPro" id="IPR050696">
    <property type="entry name" value="FtsA/MreB"/>
</dbReference>